<keyword evidence="8" id="KW-1185">Reference proteome</keyword>
<dbReference type="NCBIfam" id="NF007914">
    <property type="entry name" value="PRK10628.1"/>
    <property type="match status" value="1"/>
</dbReference>
<dbReference type="GO" id="GO:0008270">
    <property type="term" value="F:zinc ion binding"/>
    <property type="evidence" value="ECO:0007669"/>
    <property type="project" value="InterPro"/>
</dbReference>
<accession>A0A1C3ZWS5</accession>
<sequence>MYDRFPQRITPLSKTRKREYLCTVIKYLTERRCFAMNTLRDFNSFTSSLPEQGSLMPVLFMGHGSPMNGIETNEFTQNWRQLAQTIPTPSAVLVISAHWLSKGTRVTAMDFPKTIHDFGGFPPELFAVQYPAPGSPQLAQETARIIQSIHVEEDHDWGLDHGAWSVVKQMYPAANIPVLQLSIDYTQPPQYHYELARELTALRRKGVLIMGSGNMVHNLRMVAWEMMEGGGYDWALEMNERFKDCIQRGDHASLIHYELLGSDARLAIPTPEHYLPLLYTLGLQQPGEAVNLFNDKAIGGSLTMTSVKIG</sequence>
<dbReference type="Proteomes" id="UP000242818">
    <property type="component" value="Unassembled WGS sequence"/>
</dbReference>
<protein>
    <submittedName>
        <fullName evidence="7">4,5-DOPA dioxygenase extradiol</fullName>
    </submittedName>
</protein>
<keyword evidence="3" id="KW-0479">Metal-binding</keyword>
<keyword evidence="5" id="KW-0560">Oxidoreductase</keyword>
<dbReference type="CDD" id="cd07363">
    <property type="entry name" value="45_DOPA_Dioxygenase"/>
    <property type="match status" value="1"/>
</dbReference>
<dbReference type="PANTHER" id="PTHR30096">
    <property type="entry name" value="4,5-DOPA DIOXYGENASE EXTRADIOL-LIKE PROTEIN"/>
    <property type="match status" value="1"/>
</dbReference>
<keyword evidence="4" id="KW-0862">Zinc</keyword>
<dbReference type="PANTHER" id="PTHR30096:SF0">
    <property type="entry name" value="4,5-DOPA DIOXYGENASE EXTRADIOL-LIKE PROTEIN"/>
    <property type="match status" value="1"/>
</dbReference>
<evidence type="ECO:0000313" key="8">
    <source>
        <dbReference type="Proteomes" id="UP000242818"/>
    </source>
</evidence>
<proteinExistence type="inferred from homology"/>
<comment type="similarity">
    <text evidence="2">Belongs to the DODA-type extradiol aromatic ring-opening dioxygenase family.</text>
</comment>
<dbReference type="EMBL" id="FMAR01000001">
    <property type="protein sequence ID" value="SCB86650.1"/>
    <property type="molecule type" value="Genomic_DNA"/>
</dbReference>
<evidence type="ECO:0000256" key="1">
    <source>
        <dbReference type="ARBA" id="ARBA00001947"/>
    </source>
</evidence>
<dbReference type="STRING" id="1335309.GA0116948_101581"/>
<evidence type="ECO:0000256" key="2">
    <source>
        <dbReference type="ARBA" id="ARBA00007581"/>
    </source>
</evidence>
<evidence type="ECO:0000313" key="7">
    <source>
        <dbReference type="EMBL" id="SCB86650.1"/>
    </source>
</evidence>
<gene>
    <name evidence="7" type="ORF">GA0116948_101581</name>
</gene>
<dbReference type="InterPro" id="IPR004183">
    <property type="entry name" value="Xdiol_dOase_suB"/>
</dbReference>
<evidence type="ECO:0000259" key="6">
    <source>
        <dbReference type="Pfam" id="PF02900"/>
    </source>
</evidence>
<evidence type="ECO:0000256" key="5">
    <source>
        <dbReference type="ARBA" id="ARBA00023002"/>
    </source>
</evidence>
<dbReference type="Gene3D" id="3.40.830.10">
    <property type="entry name" value="LigB-like"/>
    <property type="match status" value="1"/>
</dbReference>
<dbReference type="Pfam" id="PF02900">
    <property type="entry name" value="LigB"/>
    <property type="match status" value="1"/>
</dbReference>
<dbReference type="SUPFAM" id="SSF53213">
    <property type="entry name" value="LigB-like"/>
    <property type="match status" value="1"/>
</dbReference>
<organism evidence="7 8">
    <name type="scientific">Chitinophaga costaii</name>
    <dbReference type="NCBI Taxonomy" id="1335309"/>
    <lineage>
        <taxon>Bacteria</taxon>
        <taxon>Pseudomonadati</taxon>
        <taxon>Bacteroidota</taxon>
        <taxon>Chitinophagia</taxon>
        <taxon>Chitinophagales</taxon>
        <taxon>Chitinophagaceae</taxon>
        <taxon>Chitinophaga</taxon>
    </lineage>
</organism>
<dbReference type="GO" id="GO:0008198">
    <property type="term" value="F:ferrous iron binding"/>
    <property type="evidence" value="ECO:0007669"/>
    <property type="project" value="InterPro"/>
</dbReference>
<dbReference type="GO" id="GO:0016702">
    <property type="term" value="F:oxidoreductase activity, acting on single donors with incorporation of molecular oxygen, incorporation of two atoms of oxygen"/>
    <property type="evidence" value="ECO:0007669"/>
    <property type="project" value="UniProtKB-ARBA"/>
</dbReference>
<comment type="cofactor">
    <cofactor evidence="1">
        <name>Zn(2+)</name>
        <dbReference type="ChEBI" id="CHEBI:29105"/>
    </cofactor>
</comment>
<dbReference type="AlphaFoldDB" id="A0A1C3ZWS5"/>
<keyword evidence="7" id="KW-0223">Dioxygenase</keyword>
<feature type="domain" description="Extradiol ring-cleavage dioxygenase class III enzyme subunit B" evidence="6">
    <location>
        <begin position="71"/>
        <end position="284"/>
    </location>
</feature>
<dbReference type="InterPro" id="IPR014436">
    <property type="entry name" value="Extradiol_dOase_DODA"/>
</dbReference>
<evidence type="ECO:0000256" key="4">
    <source>
        <dbReference type="ARBA" id="ARBA00022833"/>
    </source>
</evidence>
<dbReference type="PIRSF" id="PIRSF006157">
    <property type="entry name" value="Doxgns_DODA"/>
    <property type="match status" value="1"/>
</dbReference>
<reference evidence="7 8" key="1">
    <citation type="submission" date="2016-08" db="EMBL/GenBank/DDBJ databases">
        <authorList>
            <person name="Seilhamer J.J."/>
        </authorList>
    </citation>
    <scope>NUCLEOTIDE SEQUENCE [LARGE SCALE GENOMIC DNA]</scope>
    <source>
        <strain evidence="7 8">A37T2</strain>
    </source>
</reference>
<name>A0A1C3ZWS5_9BACT</name>
<evidence type="ECO:0000256" key="3">
    <source>
        <dbReference type="ARBA" id="ARBA00022723"/>
    </source>
</evidence>